<evidence type="ECO:0000313" key="2">
    <source>
        <dbReference type="EMBL" id="RPB01461.1"/>
    </source>
</evidence>
<protein>
    <recommendedName>
        <fullName evidence="4">Pre-mRNA-splicing factor 38B</fullName>
    </recommendedName>
</protein>
<gene>
    <name evidence="2" type="ORF">L873DRAFT_1803676</name>
</gene>
<dbReference type="PANTHER" id="PTHR40132:SF1">
    <property type="entry name" value="PRE-MRNA-SPLICING FACTOR 38B"/>
    <property type="match status" value="1"/>
</dbReference>
<keyword evidence="3" id="KW-1185">Reference proteome</keyword>
<feature type="compositionally biased region" description="Low complexity" evidence="1">
    <location>
        <begin position="211"/>
        <end position="220"/>
    </location>
</feature>
<evidence type="ECO:0008006" key="4">
    <source>
        <dbReference type="Google" id="ProtNLM"/>
    </source>
</evidence>
<dbReference type="PANTHER" id="PTHR40132">
    <property type="entry name" value="PRE-MRNA-SPLICING FACTOR 38B"/>
    <property type="match status" value="1"/>
</dbReference>
<dbReference type="AlphaFoldDB" id="A0A3N4JZA2"/>
<dbReference type="EMBL" id="ML120373">
    <property type="protein sequence ID" value="RPB01461.1"/>
    <property type="molecule type" value="Genomic_DNA"/>
</dbReference>
<organism evidence="2 3">
    <name type="scientific">Choiromyces venosus 120613-1</name>
    <dbReference type="NCBI Taxonomy" id="1336337"/>
    <lineage>
        <taxon>Eukaryota</taxon>
        <taxon>Fungi</taxon>
        <taxon>Dikarya</taxon>
        <taxon>Ascomycota</taxon>
        <taxon>Pezizomycotina</taxon>
        <taxon>Pezizomycetes</taxon>
        <taxon>Pezizales</taxon>
        <taxon>Tuberaceae</taxon>
        <taxon>Choiromyces</taxon>
    </lineage>
</organism>
<feature type="compositionally biased region" description="Basic and acidic residues" evidence="1">
    <location>
        <begin position="59"/>
        <end position="98"/>
    </location>
</feature>
<evidence type="ECO:0000313" key="3">
    <source>
        <dbReference type="Proteomes" id="UP000276215"/>
    </source>
</evidence>
<dbReference type="Proteomes" id="UP000276215">
    <property type="component" value="Unassembled WGS sequence"/>
</dbReference>
<dbReference type="STRING" id="1336337.A0A3N4JZA2"/>
<feature type="compositionally biased region" description="Basic residues" evidence="1">
    <location>
        <begin position="99"/>
        <end position="153"/>
    </location>
</feature>
<evidence type="ECO:0000256" key="1">
    <source>
        <dbReference type="SAM" id="MobiDB-lite"/>
    </source>
</evidence>
<name>A0A3N4JZA2_9PEZI</name>
<accession>A0A3N4JZA2</accession>
<feature type="region of interest" description="Disordered" evidence="1">
    <location>
        <begin position="17"/>
        <end position="41"/>
    </location>
</feature>
<feature type="region of interest" description="Disordered" evidence="1">
    <location>
        <begin position="53"/>
        <end position="226"/>
    </location>
</feature>
<proteinExistence type="predicted"/>
<sequence length="295" mass="34667">MTKYTDDFVAHLLKKEAAEQSSRLSRASTGPNPNAPKPNTRFLRNIVREVDSHNAALLAREKEKVRERERERSRERGRRDRKERERRDRRERERERSRSRLQRRHRHHGRSRHGSGSRTRRYRSRSKSPSRSRSRSRSRRHRHHRHHHHHHHRPKEEEPKQEEEDQEKEIGPPPPPRPRGRGATTSTNRNPMDAHFSPTYHPSLPPPPSPSSTSPTASGSGNWDSALEAYRDRQKWKTIGAQRLRDAGFREEEIRGWENGGAEKEGDVEGIRWAVKGGVREWDRGKVLDRDGEVL</sequence>
<dbReference type="OrthoDB" id="2431475at2759"/>
<reference evidence="2 3" key="1">
    <citation type="journal article" date="2018" name="Nat. Ecol. Evol.">
        <title>Pezizomycetes genomes reveal the molecular basis of ectomycorrhizal truffle lifestyle.</title>
        <authorList>
            <person name="Murat C."/>
            <person name="Payen T."/>
            <person name="Noel B."/>
            <person name="Kuo A."/>
            <person name="Morin E."/>
            <person name="Chen J."/>
            <person name="Kohler A."/>
            <person name="Krizsan K."/>
            <person name="Balestrini R."/>
            <person name="Da Silva C."/>
            <person name="Montanini B."/>
            <person name="Hainaut M."/>
            <person name="Levati E."/>
            <person name="Barry K.W."/>
            <person name="Belfiori B."/>
            <person name="Cichocki N."/>
            <person name="Clum A."/>
            <person name="Dockter R.B."/>
            <person name="Fauchery L."/>
            <person name="Guy J."/>
            <person name="Iotti M."/>
            <person name="Le Tacon F."/>
            <person name="Lindquist E.A."/>
            <person name="Lipzen A."/>
            <person name="Malagnac F."/>
            <person name="Mello A."/>
            <person name="Molinier V."/>
            <person name="Miyauchi S."/>
            <person name="Poulain J."/>
            <person name="Riccioni C."/>
            <person name="Rubini A."/>
            <person name="Sitrit Y."/>
            <person name="Splivallo R."/>
            <person name="Traeger S."/>
            <person name="Wang M."/>
            <person name="Zifcakova L."/>
            <person name="Wipf D."/>
            <person name="Zambonelli A."/>
            <person name="Paolocci F."/>
            <person name="Nowrousian M."/>
            <person name="Ottonello S."/>
            <person name="Baldrian P."/>
            <person name="Spatafora J.W."/>
            <person name="Henrissat B."/>
            <person name="Nagy L.G."/>
            <person name="Aury J.M."/>
            <person name="Wincker P."/>
            <person name="Grigoriev I.V."/>
            <person name="Bonfante P."/>
            <person name="Martin F.M."/>
        </authorList>
    </citation>
    <scope>NUCLEOTIDE SEQUENCE [LARGE SCALE GENOMIC DNA]</scope>
    <source>
        <strain evidence="2 3">120613-1</strain>
    </source>
</reference>
<feature type="compositionally biased region" description="Polar residues" evidence="1">
    <location>
        <begin position="19"/>
        <end position="32"/>
    </location>
</feature>